<dbReference type="OrthoDB" id="10257284at2759"/>
<evidence type="ECO:0000313" key="8">
    <source>
        <dbReference type="EMBL" id="CAH0726538.1"/>
    </source>
</evidence>
<evidence type="ECO:0000256" key="5">
    <source>
        <dbReference type="ARBA" id="ARBA00022801"/>
    </source>
</evidence>
<proteinExistence type="inferred from homology"/>
<dbReference type="InterPro" id="IPR029033">
    <property type="entry name" value="His_PPase_superfam"/>
</dbReference>
<dbReference type="Pfam" id="PF00328">
    <property type="entry name" value="His_Phos_2"/>
    <property type="match status" value="1"/>
</dbReference>
<dbReference type="EC" id="3.1.3.2" evidence="3"/>
<evidence type="ECO:0000256" key="7">
    <source>
        <dbReference type="ARBA" id="ARBA00023180"/>
    </source>
</evidence>
<sequence>MSYRLGPSVCALPANLDNDVGAVDVDSISDVLDENKLLISFVVFRHGDRTPQQIELDLYPAAPFNESIFYPYGKEALTIKGKQRAYSLGQYLRKRYNDTISQLYIPNEITVRTTDYARTKMTALVVLAAMYPPTSEQNWNEDLNWQPIPYDTINKMDDDLLVFVNCPRYNELHDHVYKDPAISTIIKSYQSLFQLLSVKTGGKITKPKNVFFLDNLFQALENSGVKNDKWIEDVFSELKEVTKIDYSCLFYTDEQIKLSTGVLLHEIVNIMKMAVAGDQEQAKLHLYSAHENNVAALLAALKIFKPHQPKYGSSIALELRRNLRTGKHGVMAVYAREAGGPGEVIPIGGCEEKIICDFDRFLNSIENMLLPRSEYREQCLSHVEN</sequence>
<accession>A0A8J9VNK4</accession>
<name>A0A8J9VNK4_9NEOP</name>
<dbReference type="AlphaFoldDB" id="A0A8J9VNK4"/>
<dbReference type="EMBL" id="OV170226">
    <property type="protein sequence ID" value="CAH0726538.1"/>
    <property type="molecule type" value="Genomic_DNA"/>
</dbReference>
<evidence type="ECO:0000313" key="9">
    <source>
        <dbReference type="Proteomes" id="UP000838878"/>
    </source>
</evidence>
<dbReference type="CDD" id="cd07061">
    <property type="entry name" value="HP_HAP_like"/>
    <property type="match status" value="1"/>
</dbReference>
<organism evidence="8 9">
    <name type="scientific">Brenthis ino</name>
    <name type="common">lesser marbled fritillary</name>
    <dbReference type="NCBI Taxonomy" id="405034"/>
    <lineage>
        <taxon>Eukaryota</taxon>
        <taxon>Metazoa</taxon>
        <taxon>Ecdysozoa</taxon>
        <taxon>Arthropoda</taxon>
        <taxon>Hexapoda</taxon>
        <taxon>Insecta</taxon>
        <taxon>Pterygota</taxon>
        <taxon>Neoptera</taxon>
        <taxon>Endopterygota</taxon>
        <taxon>Lepidoptera</taxon>
        <taxon>Glossata</taxon>
        <taxon>Ditrysia</taxon>
        <taxon>Papilionoidea</taxon>
        <taxon>Nymphalidae</taxon>
        <taxon>Heliconiinae</taxon>
        <taxon>Argynnini</taxon>
        <taxon>Brenthis</taxon>
    </lineage>
</organism>
<dbReference type="Proteomes" id="UP000838878">
    <property type="component" value="Chromosome 6"/>
</dbReference>
<evidence type="ECO:0000256" key="4">
    <source>
        <dbReference type="ARBA" id="ARBA00022729"/>
    </source>
</evidence>
<comment type="similarity">
    <text evidence="2">Belongs to the histidine acid phosphatase family.</text>
</comment>
<keyword evidence="4" id="KW-0732">Signal</keyword>
<evidence type="ECO:0000256" key="1">
    <source>
        <dbReference type="ARBA" id="ARBA00000032"/>
    </source>
</evidence>
<dbReference type="GO" id="GO:0003993">
    <property type="term" value="F:acid phosphatase activity"/>
    <property type="evidence" value="ECO:0007669"/>
    <property type="project" value="UniProtKB-EC"/>
</dbReference>
<dbReference type="SUPFAM" id="SSF53254">
    <property type="entry name" value="Phosphoglycerate mutase-like"/>
    <property type="match status" value="1"/>
</dbReference>
<evidence type="ECO:0000256" key="2">
    <source>
        <dbReference type="ARBA" id="ARBA00005375"/>
    </source>
</evidence>
<gene>
    <name evidence="8" type="ORF">BINO364_LOCUS11987</name>
</gene>
<protein>
    <recommendedName>
        <fullName evidence="3">acid phosphatase</fullName>
        <ecNumber evidence="3">3.1.3.2</ecNumber>
    </recommendedName>
</protein>
<dbReference type="InterPro" id="IPR000560">
    <property type="entry name" value="His_Pase_clade-2"/>
</dbReference>
<dbReference type="InterPro" id="IPR050645">
    <property type="entry name" value="Histidine_acid_phosphatase"/>
</dbReference>
<feature type="non-terminal residue" evidence="8">
    <location>
        <position position="385"/>
    </location>
</feature>
<comment type="catalytic activity">
    <reaction evidence="1">
        <text>a phosphate monoester + H2O = an alcohol + phosphate</text>
        <dbReference type="Rhea" id="RHEA:15017"/>
        <dbReference type="ChEBI" id="CHEBI:15377"/>
        <dbReference type="ChEBI" id="CHEBI:30879"/>
        <dbReference type="ChEBI" id="CHEBI:43474"/>
        <dbReference type="ChEBI" id="CHEBI:67140"/>
        <dbReference type="EC" id="3.1.3.2"/>
    </reaction>
</comment>
<dbReference type="Gene3D" id="3.40.50.1240">
    <property type="entry name" value="Phosphoglycerate mutase-like"/>
    <property type="match status" value="1"/>
</dbReference>
<keyword evidence="6" id="KW-1015">Disulfide bond</keyword>
<keyword evidence="5" id="KW-0378">Hydrolase</keyword>
<dbReference type="PANTHER" id="PTHR11567">
    <property type="entry name" value="ACID PHOSPHATASE-RELATED"/>
    <property type="match status" value="1"/>
</dbReference>
<keyword evidence="9" id="KW-1185">Reference proteome</keyword>
<keyword evidence="7" id="KW-0325">Glycoprotein</keyword>
<reference evidence="8" key="1">
    <citation type="submission" date="2021-12" db="EMBL/GenBank/DDBJ databases">
        <authorList>
            <person name="Martin H S."/>
        </authorList>
    </citation>
    <scope>NUCLEOTIDE SEQUENCE</scope>
</reference>
<evidence type="ECO:0000256" key="3">
    <source>
        <dbReference type="ARBA" id="ARBA00012646"/>
    </source>
</evidence>
<evidence type="ECO:0000256" key="6">
    <source>
        <dbReference type="ARBA" id="ARBA00023157"/>
    </source>
</evidence>
<dbReference type="PANTHER" id="PTHR11567:SF211">
    <property type="entry name" value="PROSTATIC ACID PHOSPHATASE"/>
    <property type="match status" value="1"/>
</dbReference>